<dbReference type="EMBL" id="SJPW01000002">
    <property type="protein sequence ID" value="TWU59323.1"/>
    <property type="molecule type" value="Genomic_DNA"/>
</dbReference>
<keyword evidence="1" id="KW-0472">Membrane</keyword>
<dbReference type="Proteomes" id="UP000318288">
    <property type="component" value="Unassembled WGS sequence"/>
</dbReference>
<feature type="domain" description="Transglutaminase-like" evidence="2">
    <location>
        <begin position="445"/>
        <end position="517"/>
    </location>
</feature>
<dbReference type="Pfam" id="PF01841">
    <property type="entry name" value="Transglut_core"/>
    <property type="match status" value="1"/>
</dbReference>
<comment type="caution">
    <text evidence="3">The sequence shown here is derived from an EMBL/GenBank/DDBJ whole genome shotgun (WGS) entry which is preliminary data.</text>
</comment>
<keyword evidence="1" id="KW-0812">Transmembrane</keyword>
<dbReference type="AlphaFoldDB" id="A0A5C6FC80"/>
<protein>
    <submittedName>
        <fullName evidence="3">Transglutaminase-like superfamily protein</fullName>
    </submittedName>
</protein>
<evidence type="ECO:0000259" key="2">
    <source>
        <dbReference type="Pfam" id="PF01841"/>
    </source>
</evidence>
<feature type="transmembrane region" description="Helical" evidence="1">
    <location>
        <begin position="20"/>
        <end position="42"/>
    </location>
</feature>
<dbReference type="Gene3D" id="3.10.620.30">
    <property type="match status" value="1"/>
</dbReference>
<organism evidence="3 4">
    <name type="scientific">Rubripirellula tenax</name>
    <dbReference type="NCBI Taxonomy" id="2528015"/>
    <lineage>
        <taxon>Bacteria</taxon>
        <taxon>Pseudomonadati</taxon>
        <taxon>Planctomycetota</taxon>
        <taxon>Planctomycetia</taxon>
        <taxon>Pirellulales</taxon>
        <taxon>Pirellulaceae</taxon>
        <taxon>Rubripirellula</taxon>
    </lineage>
</organism>
<dbReference type="SUPFAM" id="SSF54001">
    <property type="entry name" value="Cysteine proteinases"/>
    <property type="match status" value="1"/>
</dbReference>
<evidence type="ECO:0000313" key="3">
    <source>
        <dbReference type="EMBL" id="TWU59323.1"/>
    </source>
</evidence>
<proteinExistence type="predicted"/>
<accession>A0A5C6FC80</accession>
<evidence type="ECO:0000313" key="4">
    <source>
        <dbReference type="Proteomes" id="UP000318288"/>
    </source>
</evidence>
<reference evidence="3 4" key="1">
    <citation type="submission" date="2019-02" db="EMBL/GenBank/DDBJ databases">
        <title>Deep-cultivation of Planctomycetes and their phenomic and genomic characterization uncovers novel biology.</title>
        <authorList>
            <person name="Wiegand S."/>
            <person name="Jogler M."/>
            <person name="Boedeker C."/>
            <person name="Pinto D."/>
            <person name="Vollmers J."/>
            <person name="Rivas-Marin E."/>
            <person name="Kohn T."/>
            <person name="Peeters S.H."/>
            <person name="Heuer A."/>
            <person name="Rast P."/>
            <person name="Oberbeckmann S."/>
            <person name="Bunk B."/>
            <person name="Jeske O."/>
            <person name="Meyerdierks A."/>
            <person name="Storesund J.E."/>
            <person name="Kallscheuer N."/>
            <person name="Luecker S."/>
            <person name="Lage O.M."/>
            <person name="Pohl T."/>
            <person name="Merkel B.J."/>
            <person name="Hornburger P."/>
            <person name="Mueller R.-W."/>
            <person name="Bruemmer F."/>
            <person name="Labrenz M."/>
            <person name="Spormann A.M."/>
            <person name="Op Den Camp H."/>
            <person name="Overmann J."/>
            <person name="Amann R."/>
            <person name="Jetten M.S.M."/>
            <person name="Mascher T."/>
            <person name="Medema M.H."/>
            <person name="Devos D.P."/>
            <person name="Kaster A.-K."/>
            <person name="Ovreas L."/>
            <person name="Rohde M."/>
            <person name="Galperin M.Y."/>
            <person name="Jogler C."/>
        </authorList>
    </citation>
    <scope>NUCLEOTIDE SEQUENCE [LARGE SCALE GENOMIC DNA]</scope>
    <source>
        <strain evidence="3 4">Poly51</strain>
    </source>
</reference>
<dbReference type="InterPro" id="IPR038765">
    <property type="entry name" value="Papain-like_cys_pep_sf"/>
</dbReference>
<dbReference type="InterPro" id="IPR002931">
    <property type="entry name" value="Transglutaminase-like"/>
</dbReference>
<name>A0A5C6FC80_9BACT</name>
<dbReference type="RefSeq" id="WP_186775454.1">
    <property type="nucleotide sequence ID" value="NZ_SJPW01000002.1"/>
</dbReference>
<gene>
    <name evidence="3" type="ORF">Poly51_21110</name>
</gene>
<keyword evidence="1" id="KW-1133">Transmembrane helix</keyword>
<evidence type="ECO:0000256" key="1">
    <source>
        <dbReference type="SAM" id="Phobius"/>
    </source>
</evidence>
<keyword evidence="4" id="KW-1185">Reference proteome</keyword>
<sequence>MPVSQTPVRQIAAPIRARTWTYPLAGPTIVFLFATAILFHIAGCDIPARPPLVPADVAEFDDDVTPQLSPLGDSAAAEVSTEEDGYELPVGAFEGDWHAWDIYSISDSPVGYNHLMAEAIDEEQVRYDLDNVLFVNQGKARTLQRLMQTSYENRDGQLIRFESELHVGPVVTRTVGIVNGEQLKVETVRGTQKTSKTVTWSDSYRGLVAIEQSLRAKPMTRRGETRNLRMLMPGQFELATARLRCSGTASVPNADQTLAQLNEINFEIQVDGQNPIYSTVWTDDEGNILRSVSQGMQFVGYRSDAAAAKAAFRSLNDLVAIPVSGTFERPSESIRLAITVSPTAKAASEGLTMGVEAMPGQMVRDADDGTIQVLISRLDESTIKGFRTATLAPQPGDFEPNALVDSNASLIQRYATAAIGTRQLTPTEIAIELTRTTQSLIDDRKLPSGLVRASSVANDAIGDRLGKSIFLVALLRSQKIPARLAIGMKYADDSPDRMVFHPWTLAFVDEQWIHLDASEGDVAAADRLMFATTDLAAGNEYSAFVPLFNSISRIEIRVLRAQYAND</sequence>